<evidence type="ECO:0000256" key="3">
    <source>
        <dbReference type="ARBA" id="ARBA00022692"/>
    </source>
</evidence>
<feature type="domain" description="Very-long-chain aldehyde decarbonylase CER1-like C-terminal" evidence="7">
    <location>
        <begin position="425"/>
        <end position="580"/>
    </location>
</feature>
<comment type="caution">
    <text evidence="8">The sequence shown here is derived from an EMBL/GenBank/DDBJ whole genome shotgun (WGS) entry which is preliminary data.</text>
</comment>
<evidence type="ECO:0000259" key="7">
    <source>
        <dbReference type="Pfam" id="PF12076"/>
    </source>
</evidence>
<feature type="domain" description="Very-long-chain aldehyde decarbonylase CER1-like C-terminal" evidence="7">
    <location>
        <begin position="1096"/>
        <end position="1261"/>
    </location>
</feature>
<dbReference type="Proteomes" id="UP000823674">
    <property type="component" value="Chromosome A04"/>
</dbReference>
<evidence type="ECO:0000256" key="1">
    <source>
        <dbReference type="ARBA" id="ARBA00004141"/>
    </source>
</evidence>
<evidence type="ECO:0000256" key="5">
    <source>
        <dbReference type="ARBA" id="ARBA00023136"/>
    </source>
</evidence>
<comment type="subcellular location">
    <subcellularLocation>
        <location evidence="1">Membrane</location>
        <topology evidence="1">Multi-pass membrane protein</topology>
    </subcellularLocation>
</comment>
<sequence>MASRPGLLTDWPWTPLGSFKYLVLAPLVIDSIYSYATMRDHEKLLVVALMVWRIVHSQVWISFSRYRSAKGTKRIVDKSIEFDQVDRERTWDDQIIFNTLIAYLAKVYMIRTDSLPFWRLDGLVLVALLHAGPVEFIYYWFHRALHHHFLYSRYHSHHHSSIVTEPITGGTSVCGAHCLFPNLGDTSCDDFSMRHDFMNNLGHCNFELIPRFFFSLFPPLKFLCYTPSFHSLHHTQFRTNYSLFMPMYDYIYGTNDKCSDSLYETSLEQEEEKPDAIYLTHLTSLDSIYHLRLGSASLSSHPLSSRCYLLLMRPFTLMLSFILTFLSFRSFAFERNRFRDLTLHSHLVPKFSSHYKSLKQKKSINKTIETAILEAEKKGVREEELNGYGEMYARKHPKLKIRIVDGSSLAAQVVVHSIPVGTREVLFRGQITKVARAIVMVLREEEHCMLARFLSGHCKENLVLTTNYSPMIWLVGDGISKEEQKMAAKGTRFLPFSQFPPTQLRKDCFYHTTPAMIIPDSAQNIDSCENWLGRRMMSAWRVGGIVHALEGWEEHECGLDVPMVSPHGVWEAALRHGFQPLYLVLVPLVIDSIYSYAAMRDHEKLLVMALMVWRIVHSQVWISFSRYRTAKGTKRIVNKSIEFDQVDRERTWDDQIIFNTLVAYLAKVYLIGTDTLPFWRLDGLVLVALLHAGPAEFIYYWFHRALHHHFLYSRYHSHHHSSIVTEPITGGTSFCGAHCLFTNLGDASSNDFSMRHGIHIEIILKRLADTQSAPTETIIMEAIPSPVIVFETKLVPKDNSLASSHSPEHGRPFSNQIDYNEQDDGDGFMSDATANLTMSRGGRLIKPLQKFQDMEWKTVRGRAFLQKKIIIIILKRSIYYDCRFHSLHHTQFRTNYSLFMPMYDYIYGTNDKCSDSLYETSLEQDEEKPDAIYLTHLTSLDSIYHLRLGFASLSSHPLSSRCYLLLMRPFTLMLSFILTFLSFRSFAFERNRFRDLTLHSHLLPKFSSHYKSQKQKESINKMIETAILEAEKNGVRVMSLGLLNQACNMHQLGEELNGYGEVYVRKHPKLKIRIVDGSSLAAQVVIHSIPVGIKEVLFRGQITKVARAIVRSLCQNGIKVMVLREEEHCMLAEFLGGHCMENLILTTNHSPMIWLVGDSLSNEEQKMAEEGTHFLPFSQFPPTELRKDCFYHTTPAMIIPDSAQNIDSCENWLGRRVMSAWRVSGIVHALEGWEEHECGLDVPMVNPHRAWEAALRHGFQPLVLPFL</sequence>
<gene>
    <name evidence="8" type="primary">A04p034490.1_BraROA</name>
    <name evidence="8" type="ORF">IGI04_016748</name>
</gene>
<dbReference type="EMBL" id="JADBGQ010000004">
    <property type="protein sequence ID" value="KAG5402141.1"/>
    <property type="molecule type" value="Genomic_DNA"/>
</dbReference>
<feature type="domain" description="Fatty acid hydroxylase" evidence="6">
    <location>
        <begin position="132"/>
        <end position="254"/>
    </location>
</feature>
<dbReference type="InterPro" id="IPR050307">
    <property type="entry name" value="Sterol_Desaturase_Related"/>
</dbReference>
<name>A0ABQ7MWG9_BRACM</name>
<protein>
    <recommendedName>
        <fullName evidence="10">Fatty acid hydroxylase domain-containing protein</fullName>
    </recommendedName>
</protein>
<evidence type="ECO:0000313" key="8">
    <source>
        <dbReference type="EMBL" id="KAG5402141.1"/>
    </source>
</evidence>
<reference evidence="8 9" key="1">
    <citation type="submission" date="2021-03" db="EMBL/GenBank/DDBJ databases">
        <authorList>
            <person name="King G.J."/>
            <person name="Bancroft I."/>
            <person name="Baten A."/>
            <person name="Bloomfield J."/>
            <person name="Borpatragohain P."/>
            <person name="He Z."/>
            <person name="Irish N."/>
            <person name="Irwin J."/>
            <person name="Liu K."/>
            <person name="Mauleon R.P."/>
            <person name="Moore J."/>
            <person name="Morris R."/>
            <person name="Ostergaard L."/>
            <person name="Wang B."/>
            <person name="Wells R."/>
        </authorList>
    </citation>
    <scope>NUCLEOTIDE SEQUENCE [LARGE SCALE GENOMIC DNA]</scope>
    <source>
        <strain evidence="8">R-o-18</strain>
        <tissue evidence="8">Leaf</tissue>
    </source>
</reference>
<keyword evidence="5" id="KW-0472">Membrane</keyword>
<dbReference type="Pfam" id="PF12076">
    <property type="entry name" value="CER1-like_C"/>
    <property type="match status" value="2"/>
</dbReference>
<comment type="similarity">
    <text evidence="2">Belongs to the sterol desaturase family.</text>
</comment>
<dbReference type="InterPro" id="IPR021940">
    <property type="entry name" value="CER1-like_C"/>
</dbReference>
<evidence type="ECO:0000259" key="6">
    <source>
        <dbReference type="Pfam" id="PF04116"/>
    </source>
</evidence>
<evidence type="ECO:0000256" key="2">
    <source>
        <dbReference type="ARBA" id="ARBA00009324"/>
    </source>
</evidence>
<dbReference type="InterPro" id="IPR006694">
    <property type="entry name" value="Fatty_acid_hydroxylase"/>
</dbReference>
<evidence type="ECO:0000256" key="4">
    <source>
        <dbReference type="ARBA" id="ARBA00022989"/>
    </source>
</evidence>
<accession>A0ABQ7MWG9</accession>
<dbReference type="Pfam" id="PF04116">
    <property type="entry name" value="FA_hydroxylase"/>
    <property type="match status" value="1"/>
</dbReference>
<proteinExistence type="inferred from homology"/>
<keyword evidence="3" id="KW-0812">Transmembrane</keyword>
<evidence type="ECO:0008006" key="10">
    <source>
        <dbReference type="Google" id="ProtNLM"/>
    </source>
</evidence>
<evidence type="ECO:0000313" key="9">
    <source>
        <dbReference type="Proteomes" id="UP000823674"/>
    </source>
</evidence>
<organism evidence="8 9">
    <name type="scientific">Brassica rapa subsp. trilocularis</name>
    <dbReference type="NCBI Taxonomy" id="1813537"/>
    <lineage>
        <taxon>Eukaryota</taxon>
        <taxon>Viridiplantae</taxon>
        <taxon>Streptophyta</taxon>
        <taxon>Embryophyta</taxon>
        <taxon>Tracheophyta</taxon>
        <taxon>Spermatophyta</taxon>
        <taxon>Magnoliopsida</taxon>
        <taxon>eudicotyledons</taxon>
        <taxon>Gunneridae</taxon>
        <taxon>Pentapetalae</taxon>
        <taxon>rosids</taxon>
        <taxon>malvids</taxon>
        <taxon>Brassicales</taxon>
        <taxon>Brassicaceae</taxon>
        <taxon>Brassiceae</taxon>
        <taxon>Brassica</taxon>
    </lineage>
</organism>
<dbReference type="PANTHER" id="PTHR11863">
    <property type="entry name" value="STEROL DESATURASE"/>
    <property type="match status" value="1"/>
</dbReference>
<keyword evidence="4" id="KW-1133">Transmembrane helix</keyword>
<keyword evidence="9" id="KW-1185">Reference proteome</keyword>